<organism evidence="8 9">
    <name type="scientific">Cohnella cholangitidis</name>
    <dbReference type="NCBI Taxonomy" id="2598458"/>
    <lineage>
        <taxon>Bacteria</taxon>
        <taxon>Bacillati</taxon>
        <taxon>Bacillota</taxon>
        <taxon>Bacilli</taxon>
        <taxon>Bacillales</taxon>
        <taxon>Paenibacillaceae</taxon>
        <taxon>Cohnella</taxon>
    </lineage>
</organism>
<evidence type="ECO:0000256" key="2">
    <source>
        <dbReference type="ARBA" id="ARBA00022475"/>
    </source>
</evidence>
<feature type="transmembrane region" description="Helical" evidence="6">
    <location>
        <begin position="224"/>
        <end position="248"/>
    </location>
</feature>
<dbReference type="Pfam" id="PF12698">
    <property type="entry name" value="ABC2_membrane_3"/>
    <property type="match status" value="1"/>
</dbReference>
<accession>A0A7G5C017</accession>
<evidence type="ECO:0000256" key="6">
    <source>
        <dbReference type="SAM" id="Phobius"/>
    </source>
</evidence>
<name>A0A7G5C017_9BACL</name>
<dbReference type="GO" id="GO:0140359">
    <property type="term" value="F:ABC-type transporter activity"/>
    <property type="evidence" value="ECO:0007669"/>
    <property type="project" value="InterPro"/>
</dbReference>
<keyword evidence="2" id="KW-1003">Cell membrane</keyword>
<evidence type="ECO:0000259" key="7">
    <source>
        <dbReference type="Pfam" id="PF12698"/>
    </source>
</evidence>
<sequence>MNIWNVAVKEIKSALRERRTLLFMLAFPIVLMLILGTALSNVFSSSAVVGEMQLLYKITADQPQLTQSWQIFAQEIERQGIRTVPAEAGMNGRELIQDGQYTSYVELGGDGMKFYGNSRQSIESNILQGMLTAFADRYNLAVSAIRSAPSEAEAVMANAEDGGEFVNETSLDPDKTPSSMDYYAISMTTMIALYAAMSGSFLFRSERTRHTVIRLIAAPVSKGALFAGKVIGCTAINLLCVLLIVLVSKFAFQADWGDHMGVLFLILTSEVLLAVSLGLGVSYLVQGEKSRAIIMIFTQIASFVGGAYFPFDESAPGMGTVMNLSPIRWANEAIMNLVYSNDILAAWPAIGINVAIAAAFLVVSALIMRKREAL</sequence>
<feature type="transmembrane region" description="Helical" evidence="6">
    <location>
        <begin position="260"/>
        <end position="285"/>
    </location>
</feature>
<keyword evidence="5 6" id="KW-0472">Membrane</keyword>
<comment type="subcellular location">
    <subcellularLocation>
        <location evidence="1">Cell membrane</location>
        <topology evidence="1">Multi-pass membrane protein</topology>
    </subcellularLocation>
</comment>
<dbReference type="EMBL" id="CP041969">
    <property type="protein sequence ID" value="QMV42551.1"/>
    <property type="molecule type" value="Genomic_DNA"/>
</dbReference>
<dbReference type="KEGG" id="cchl:FPL14_16095"/>
<feature type="transmembrane region" description="Helical" evidence="6">
    <location>
        <begin position="345"/>
        <end position="368"/>
    </location>
</feature>
<evidence type="ECO:0000256" key="1">
    <source>
        <dbReference type="ARBA" id="ARBA00004651"/>
    </source>
</evidence>
<evidence type="ECO:0000313" key="8">
    <source>
        <dbReference type="EMBL" id="QMV42551.1"/>
    </source>
</evidence>
<keyword evidence="9" id="KW-1185">Reference proteome</keyword>
<gene>
    <name evidence="8" type="ORF">FPL14_16095</name>
</gene>
<dbReference type="Proteomes" id="UP000515679">
    <property type="component" value="Chromosome"/>
</dbReference>
<evidence type="ECO:0000256" key="4">
    <source>
        <dbReference type="ARBA" id="ARBA00022989"/>
    </source>
</evidence>
<evidence type="ECO:0000256" key="5">
    <source>
        <dbReference type="ARBA" id="ARBA00023136"/>
    </source>
</evidence>
<evidence type="ECO:0000256" key="3">
    <source>
        <dbReference type="ARBA" id="ARBA00022692"/>
    </source>
</evidence>
<dbReference type="AlphaFoldDB" id="A0A7G5C017"/>
<dbReference type="GO" id="GO:0005886">
    <property type="term" value="C:plasma membrane"/>
    <property type="evidence" value="ECO:0007669"/>
    <property type="project" value="UniProtKB-SubCell"/>
</dbReference>
<dbReference type="InterPro" id="IPR051449">
    <property type="entry name" value="ABC-2_transporter_component"/>
</dbReference>
<feature type="transmembrane region" description="Helical" evidence="6">
    <location>
        <begin position="21"/>
        <end position="43"/>
    </location>
</feature>
<proteinExistence type="predicted"/>
<evidence type="ECO:0000313" key="9">
    <source>
        <dbReference type="Proteomes" id="UP000515679"/>
    </source>
</evidence>
<keyword evidence="4 6" id="KW-1133">Transmembrane helix</keyword>
<feature type="transmembrane region" description="Helical" evidence="6">
    <location>
        <begin position="182"/>
        <end position="203"/>
    </location>
</feature>
<dbReference type="PANTHER" id="PTHR30294:SF48">
    <property type="entry name" value="LINEARMYCIN RESISTANCE PERMEASE PROTEIN LNRM"/>
    <property type="match status" value="1"/>
</dbReference>
<dbReference type="InterPro" id="IPR013525">
    <property type="entry name" value="ABC2_TM"/>
</dbReference>
<keyword evidence="3 6" id="KW-0812">Transmembrane</keyword>
<dbReference type="RefSeq" id="WP_182298628.1">
    <property type="nucleotide sequence ID" value="NZ_CP041969.1"/>
</dbReference>
<dbReference type="PANTHER" id="PTHR30294">
    <property type="entry name" value="MEMBRANE COMPONENT OF ABC TRANSPORTER YHHJ-RELATED"/>
    <property type="match status" value="1"/>
</dbReference>
<protein>
    <submittedName>
        <fullName evidence="8">ABC transporter permease</fullName>
    </submittedName>
</protein>
<feature type="transmembrane region" description="Helical" evidence="6">
    <location>
        <begin position="292"/>
        <end position="311"/>
    </location>
</feature>
<reference evidence="8 9" key="1">
    <citation type="submission" date="2019-07" db="EMBL/GenBank/DDBJ databases">
        <authorList>
            <person name="Kim J.K."/>
            <person name="Cheong H.-M."/>
            <person name="Choi Y."/>
            <person name="Hwang K.J."/>
            <person name="Lee S."/>
            <person name="Choi C."/>
        </authorList>
    </citation>
    <scope>NUCLEOTIDE SEQUENCE [LARGE SCALE GENOMIC DNA]</scope>
    <source>
        <strain evidence="8 9">KS 22</strain>
    </source>
</reference>
<feature type="domain" description="ABC-2 type transporter transmembrane" evidence="7">
    <location>
        <begin position="18"/>
        <end position="366"/>
    </location>
</feature>